<dbReference type="PANTHER" id="PTHR23268:SF28">
    <property type="entry name" value="T CELL RECEPTOR BETA VARIABLE 19"/>
    <property type="match status" value="1"/>
</dbReference>
<dbReference type="PROSITE" id="PS50835">
    <property type="entry name" value="IG_LIKE"/>
    <property type="match status" value="1"/>
</dbReference>
<accession>A0A7L3PPV9</accession>
<dbReference type="InterPro" id="IPR013106">
    <property type="entry name" value="Ig_V-set"/>
</dbReference>
<keyword evidence="6" id="KW-1185">Reference proteome</keyword>
<keyword evidence="1 3" id="KW-0732">Signal</keyword>
<dbReference type="GO" id="GO:0007166">
    <property type="term" value="P:cell surface receptor signaling pathway"/>
    <property type="evidence" value="ECO:0007669"/>
    <property type="project" value="TreeGrafter"/>
</dbReference>
<dbReference type="Pfam" id="PF07686">
    <property type="entry name" value="V-set"/>
    <property type="match status" value="1"/>
</dbReference>
<dbReference type="InterPro" id="IPR003599">
    <property type="entry name" value="Ig_sub"/>
</dbReference>
<sequence>MWTAWCVAMYFFGARAAITQTPSLVLREDEKATLKCSQNDNHDNMFWYMQKPGKGLELIYFSIAVNRKQEGDIANGFQADRPSQADFNLDILSVTMNNSAIYFCASSLDTTLRSHLLSLHK</sequence>
<dbReference type="InterPro" id="IPR007110">
    <property type="entry name" value="Ig-like_dom"/>
</dbReference>
<dbReference type="GO" id="GO:0005886">
    <property type="term" value="C:plasma membrane"/>
    <property type="evidence" value="ECO:0007669"/>
    <property type="project" value="TreeGrafter"/>
</dbReference>
<dbReference type="SMART" id="SM00409">
    <property type="entry name" value="IG"/>
    <property type="match status" value="1"/>
</dbReference>
<feature type="chain" id="PRO_5029805274" evidence="3">
    <location>
        <begin position="17"/>
        <end position="121"/>
    </location>
</feature>
<dbReference type="InterPro" id="IPR013783">
    <property type="entry name" value="Ig-like_fold"/>
</dbReference>
<feature type="non-terminal residue" evidence="5">
    <location>
        <position position="1"/>
    </location>
</feature>
<comment type="caution">
    <text evidence="5">The sequence shown here is derived from an EMBL/GenBank/DDBJ whole genome shotgun (WGS) entry which is preliminary data.</text>
</comment>
<dbReference type="GO" id="GO:0002376">
    <property type="term" value="P:immune system process"/>
    <property type="evidence" value="ECO:0007669"/>
    <property type="project" value="UniProtKB-KW"/>
</dbReference>
<dbReference type="AlphaFoldDB" id="A0A7L3PPV9"/>
<dbReference type="SMART" id="SM00406">
    <property type="entry name" value="IGv"/>
    <property type="match status" value="1"/>
</dbReference>
<evidence type="ECO:0000259" key="4">
    <source>
        <dbReference type="PROSITE" id="PS50835"/>
    </source>
</evidence>
<dbReference type="Proteomes" id="UP000551443">
    <property type="component" value="Unassembled WGS sequence"/>
</dbReference>
<protein>
    <submittedName>
        <fullName evidence="5">TVB4 protein</fullName>
    </submittedName>
</protein>
<feature type="domain" description="Ig-like" evidence="4">
    <location>
        <begin position="14"/>
        <end position="118"/>
    </location>
</feature>
<name>A0A7L3PPV9_9DEND</name>
<reference evidence="5 6" key="1">
    <citation type="submission" date="2019-09" db="EMBL/GenBank/DDBJ databases">
        <title>Bird 10,000 Genomes (B10K) Project - Family phase.</title>
        <authorList>
            <person name="Zhang G."/>
        </authorList>
    </citation>
    <scope>NUCLEOTIDE SEQUENCE [LARGE SCALE GENOMIC DNA]</scope>
    <source>
        <strain evidence="5">OUT-0059</strain>
        <tissue evidence="5">Muscle</tissue>
    </source>
</reference>
<dbReference type="SUPFAM" id="SSF48726">
    <property type="entry name" value="Immunoglobulin"/>
    <property type="match status" value="1"/>
</dbReference>
<proteinExistence type="predicted"/>
<evidence type="ECO:0000256" key="2">
    <source>
        <dbReference type="ARBA" id="ARBA00022859"/>
    </source>
</evidence>
<dbReference type="Gene3D" id="2.60.40.10">
    <property type="entry name" value="Immunoglobulins"/>
    <property type="match status" value="1"/>
</dbReference>
<evidence type="ECO:0000313" key="5">
    <source>
        <dbReference type="EMBL" id="NXU92412.1"/>
    </source>
</evidence>
<dbReference type="PANTHER" id="PTHR23268">
    <property type="entry name" value="T-CELL RECEPTOR BETA CHAIN"/>
    <property type="match status" value="1"/>
</dbReference>
<evidence type="ECO:0000256" key="3">
    <source>
        <dbReference type="SAM" id="SignalP"/>
    </source>
</evidence>
<keyword evidence="2" id="KW-0391">Immunity</keyword>
<feature type="non-terminal residue" evidence="5">
    <location>
        <position position="121"/>
    </location>
</feature>
<gene>
    <name evidence="5" type="primary">Tvb4_1</name>
    <name evidence="5" type="ORF">XIPELE_R05400</name>
</gene>
<dbReference type="InterPro" id="IPR050413">
    <property type="entry name" value="TCR_beta_variable"/>
</dbReference>
<evidence type="ECO:0000313" key="6">
    <source>
        <dbReference type="Proteomes" id="UP000551443"/>
    </source>
</evidence>
<dbReference type="EMBL" id="VZUH01048785">
    <property type="protein sequence ID" value="NXU92412.1"/>
    <property type="molecule type" value="Genomic_DNA"/>
</dbReference>
<feature type="signal peptide" evidence="3">
    <location>
        <begin position="1"/>
        <end position="16"/>
    </location>
</feature>
<organism evidence="5 6">
    <name type="scientific">Xiphorhynchus elegans</name>
    <name type="common">elegant woodcreeper</name>
    <dbReference type="NCBI Taxonomy" id="269412"/>
    <lineage>
        <taxon>Eukaryota</taxon>
        <taxon>Metazoa</taxon>
        <taxon>Chordata</taxon>
        <taxon>Craniata</taxon>
        <taxon>Vertebrata</taxon>
        <taxon>Euteleostomi</taxon>
        <taxon>Archelosauria</taxon>
        <taxon>Archosauria</taxon>
        <taxon>Dinosauria</taxon>
        <taxon>Saurischia</taxon>
        <taxon>Theropoda</taxon>
        <taxon>Coelurosauria</taxon>
        <taxon>Aves</taxon>
        <taxon>Neognathae</taxon>
        <taxon>Neoaves</taxon>
        <taxon>Telluraves</taxon>
        <taxon>Australaves</taxon>
        <taxon>Passeriformes</taxon>
        <taxon>Dendrocolaptidae</taxon>
        <taxon>Xiphorhynchus</taxon>
    </lineage>
</organism>
<evidence type="ECO:0000256" key="1">
    <source>
        <dbReference type="ARBA" id="ARBA00022729"/>
    </source>
</evidence>
<dbReference type="InterPro" id="IPR036179">
    <property type="entry name" value="Ig-like_dom_sf"/>
</dbReference>